<evidence type="ECO:0000259" key="3">
    <source>
        <dbReference type="Pfam" id="PF14361"/>
    </source>
</evidence>
<dbReference type="KEGG" id="sgm:GCM10017557_73210"/>
<feature type="domain" description="PucR C-terminal helix-turn-helix" evidence="2">
    <location>
        <begin position="320"/>
        <end position="375"/>
    </location>
</feature>
<comment type="similarity">
    <text evidence="1">Belongs to the CdaR family.</text>
</comment>
<dbReference type="Pfam" id="PF14361">
    <property type="entry name" value="RsbRD_N"/>
    <property type="match status" value="1"/>
</dbReference>
<protein>
    <submittedName>
        <fullName evidence="5">ABC transporter substrate-binding protein</fullName>
    </submittedName>
</protein>
<dbReference type="PANTHER" id="PTHR33744:SF1">
    <property type="entry name" value="DNA-BINDING TRANSCRIPTIONAL ACTIVATOR ADER"/>
    <property type="match status" value="1"/>
</dbReference>
<dbReference type="InterPro" id="IPR051448">
    <property type="entry name" value="CdaR-like_regulators"/>
</dbReference>
<sequence>MCWAIEQGQVTAARIAKEVPLVDGAGLAIEVLRRGSEAATLHSLLRLAEPAAVFPPIGEGSLDGVQDYVHRAVPLHHVLRAIRVGHASLARAFLRACERLVEPAQLTREMKAINEELFAYVDAFTDAMTREYLAEHDRWTTSAAATRLATVHALLANSVGDVDDAARTLGYDLERIHVGVIVWTGSPAEDSRLPSAATSLLKGLGATATLVVPVGSGRVWAWGAVPKRRPNQASASRVGAGLRAAVGSPALGPAGFRRTHQEAVRVERLRGLSVREAPRVTLYRDVVLTVLLAGDLAAAGEFVRSELGELGGRGGGMHALRTTLLHYFEAERSLVRVAEQLHIARGTVAYRVKRAQEVLGHDIGHRRLSLYAALLLAEEFGDSVLAPTQLPT</sequence>
<evidence type="ECO:0000259" key="4">
    <source>
        <dbReference type="Pfam" id="PF17853"/>
    </source>
</evidence>
<dbReference type="PANTHER" id="PTHR33744">
    <property type="entry name" value="CARBOHYDRATE DIACID REGULATOR"/>
    <property type="match status" value="1"/>
</dbReference>
<dbReference type="Proteomes" id="UP000516444">
    <property type="component" value="Chromosome"/>
</dbReference>
<dbReference type="RefSeq" id="WP_246596630.1">
    <property type="nucleotide sequence ID" value="NZ_AP023440.1"/>
</dbReference>
<dbReference type="InterPro" id="IPR025736">
    <property type="entry name" value="PucR_C-HTH_dom"/>
</dbReference>
<organism evidence="5 6">
    <name type="scientific">Streptomyces aurantiacus</name>
    <dbReference type="NCBI Taxonomy" id="47760"/>
    <lineage>
        <taxon>Bacteria</taxon>
        <taxon>Bacillati</taxon>
        <taxon>Actinomycetota</taxon>
        <taxon>Actinomycetes</taxon>
        <taxon>Kitasatosporales</taxon>
        <taxon>Streptomycetaceae</taxon>
        <taxon>Streptomyces</taxon>
        <taxon>Streptomyces aurantiacus group</taxon>
    </lineage>
</organism>
<name>A0A7G1PBP6_9ACTN</name>
<evidence type="ECO:0000313" key="5">
    <source>
        <dbReference type="EMBL" id="BCL32462.1"/>
    </source>
</evidence>
<dbReference type="EMBL" id="AP023440">
    <property type="protein sequence ID" value="BCL32462.1"/>
    <property type="molecule type" value="Genomic_DNA"/>
</dbReference>
<gene>
    <name evidence="5" type="ORF">GCM10017557_73210</name>
</gene>
<evidence type="ECO:0000313" key="6">
    <source>
        <dbReference type="Proteomes" id="UP000516444"/>
    </source>
</evidence>
<dbReference type="InterPro" id="IPR025751">
    <property type="entry name" value="RsbRD_N_dom"/>
</dbReference>
<evidence type="ECO:0000259" key="2">
    <source>
        <dbReference type="Pfam" id="PF13556"/>
    </source>
</evidence>
<dbReference type="InterPro" id="IPR042070">
    <property type="entry name" value="PucR_C-HTH_sf"/>
</dbReference>
<dbReference type="Gene3D" id="1.10.10.2840">
    <property type="entry name" value="PucR C-terminal helix-turn-helix domain"/>
    <property type="match status" value="1"/>
</dbReference>
<proteinExistence type="inferred from homology"/>
<dbReference type="Pfam" id="PF13556">
    <property type="entry name" value="HTH_30"/>
    <property type="match status" value="1"/>
</dbReference>
<accession>A0A7G1PBP6</accession>
<keyword evidence="6" id="KW-1185">Reference proteome</keyword>
<dbReference type="AlphaFoldDB" id="A0A7G1PBP6"/>
<feature type="domain" description="CdaR GGDEF-like" evidence="4">
    <location>
        <begin position="161"/>
        <end position="267"/>
    </location>
</feature>
<dbReference type="InterPro" id="IPR041522">
    <property type="entry name" value="CdaR_GGDEF"/>
</dbReference>
<dbReference type="Pfam" id="PF17853">
    <property type="entry name" value="GGDEF_2"/>
    <property type="match status" value="1"/>
</dbReference>
<reference evidence="5 6" key="1">
    <citation type="journal article" date="2014" name="Int. J. Syst. Evol. Microbiol.">
        <title>Complete genome sequence of Corynebacterium casei LMG S-19264T (=DSM 44701T), isolated from a smear-ripened cheese.</title>
        <authorList>
            <consortium name="US DOE Joint Genome Institute (JGI-PGF)"/>
            <person name="Walter F."/>
            <person name="Albersmeier A."/>
            <person name="Kalinowski J."/>
            <person name="Ruckert C."/>
        </authorList>
    </citation>
    <scope>NUCLEOTIDE SEQUENCE [LARGE SCALE GENOMIC DNA]</scope>
    <source>
        <strain evidence="5 6">JCM 4677</strain>
    </source>
</reference>
<evidence type="ECO:0000256" key="1">
    <source>
        <dbReference type="ARBA" id="ARBA00006754"/>
    </source>
</evidence>
<feature type="domain" description="RsbT co-antagonist protein RsbRD N-terminal" evidence="3">
    <location>
        <begin position="12"/>
        <end position="146"/>
    </location>
</feature>